<feature type="compositionally biased region" description="Polar residues" evidence="6">
    <location>
        <begin position="1909"/>
        <end position="1927"/>
    </location>
</feature>
<feature type="domain" description="Mediator complex subunit Med12" evidence="7">
    <location>
        <begin position="157"/>
        <end position="218"/>
    </location>
</feature>
<accession>A0AAV3NRR5</accession>
<feature type="region of interest" description="Disordered" evidence="6">
    <location>
        <begin position="1909"/>
        <end position="1953"/>
    </location>
</feature>
<keyword evidence="3" id="KW-0805">Transcription regulation</keyword>
<organism evidence="8 9">
    <name type="scientific">Lithospermum erythrorhizon</name>
    <name type="common">Purple gromwell</name>
    <name type="synonym">Lithospermum officinale var. erythrorhizon</name>
    <dbReference type="NCBI Taxonomy" id="34254"/>
    <lineage>
        <taxon>Eukaryota</taxon>
        <taxon>Viridiplantae</taxon>
        <taxon>Streptophyta</taxon>
        <taxon>Embryophyta</taxon>
        <taxon>Tracheophyta</taxon>
        <taxon>Spermatophyta</taxon>
        <taxon>Magnoliopsida</taxon>
        <taxon>eudicotyledons</taxon>
        <taxon>Gunneridae</taxon>
        <taxon>Pentapetalae</taxon>
        <taxon>asterids</taxon>
        <taxon>lamiids</taxon>
        <taxon>Boraginales</taxon>
        <taxon>Boraginaceae</taxon>
        <taxon>Boraginoideae</taxon>
        <taxon>Lithospermeae</taxon>
        <taxon>Lithospermum</taxon>
    </lineage>
</organism>
<evidence type="ECO:0000313" key="9">
    <source>
        <dbReference type="Proteomes" id="UP001454036"/>
    </source>
</evidence>
<dbReference type="SMART" id="SM01281">
    <property type="entry name" value="Med12"/>
    <property type="match status" value="1"/>
</dbReference>
<dbReference type="PANTHER" id="PTHR46567:SF1">
    <property type="entry name" value="MEDIATOR OF RNA POLYMERASE II TRANSCRIPTION SUBUNIT 12"/>
    <property type="match status" value="1"/>
</dbReference>
<name>A0AAV3NRR5_LITER</name>
<evidence type="ECO:0000256" key="4">
    <source>
        <dbReference type="ARBA" id="ARBA00023163"/>
    </source>
</evidence>
<keyword evidence="9" id="KW-1185">Reference proteome</keyword>
<comment type="subcellular location">
    <subcellularLocation>
        <location evidence="1">Nucleus</location>
    </subcellularLocation>
</comment>
<comment type="caution">
    <text evidence="8">The sequence shown here is derived from an EMBL/GenBank/DDBJ whole genome shotgun (WGS) entry which is preliminary data.</text>
</comment>
<feature type="compositionally biased region" description="Polar residues" evidence="6">
    <location>
        <begin position="8"/>
        <end position="18"/>
    </location>
</feature>
<dbReference type="InterPro" id="IPR019035">
    <property type="entry name" value="Mediator_Med12"/>
</dbReference>
<dbReference type="EMBL" id="BAABME010000255">
    <property type="protein sequence ID" value="GAA0141186.1"/>
    <property type="molecule type" value="Genomic_DNA"/>
</dbReference>
<keyword evidence="5" id="KW-0539">Nucleus</keyword>
<dbReference type="GO" id="GO:0003712">
    <property type="term" value="F:transcription coregulator activity"/>
    <property type="evidence" value="ECO:0007669"/>
    <property type="project" value="InterPro"/>
</dbReference>
<evidence type="ECO:0000256" key="6">
    <source>
        <dbReference type="SAM" id="MobiDB-lite"/>
    </source>
</evidence>
<proteinExistence type="inferred from homology"/>
<gene>
    <name evidence="8" type="ORF">LIER_02390</name>
</gene>
<protein>
    <submittedName>
        <fullName evidence="8">General transcription factor</fullName>
    </submittedName>
</protein>
<evidence type="ECO:0000256" key="5">
    <source>
        <dbReference type="ARBA" id="ARBA00023242"/>
    </source>
</evidence>
<evidence type="ECO:0000256" key="2">
    <source>
        <dbReference type="ARBA" id="ARBA00010289"/>
    </source>
</evidence>
<dbReference type="PANTHER" id="PTHR46567">
    <property type="entry name" value="MEDIATOR OF RNA POLYMERASE II TRANSCRIPTION SUBUNIT 12"/>
    <property type="match status" value="1"/>
</dbReference>
<feature type="region of interest" description="Disordered" evidence="6">
    <location>
        <begin position="2176"/>
        <end position="2199"/>
    </location>
</feature>
<keyword evidence="4" id="KW-0804">Transcription</keyword>
<evidence type="ECO:0000256" key="1">
    <source>
        <dbReference type="ARBA" id="ARBA00004123"/>
    </source>
</evidence>
<evidence type="ECO:0000259" key="7">
    <source>
        <dbReference type="SMART" id="SM01281"/>
    </source>
</evidence>
<evidence type="ECO:0000256" key="3">
    <source>
        <dbReference type="ARBA" id="ARBA00023015"/>
    </source>
</evidence>
<comment type="similarity">
    <text evidence="2">Belongs to the Mediator complex subunit 12 family.</text>
</comment>
<evidence type="ECO:0000313" key="8">
    <source>
        <dbReference type="EMBL" id="GAA0141186.1"/>
    </source>
</evidence>
<dbReference type="GO" id="GO:0016592">
    <property type="term" value="C:mediator complex"/>
    <property type="evidence" value="ECO:0007669"/>
    <property type="project" value="InterPro"/>
</dbReference>
<feature type="compositionally biased region" description="Low complexity" evidence="6">
    <location>
        <begin position="2182"/>
        <end position="2194"/>
    </location>
</feature>
<feature type="region of interest" description="Disordered" evidence="6">
    <location>
        <begin position="916"/>
        <end position="937"/>
    </location>
</feature>
<reference evidence="8 9" key="1">
    <citation type="submission" date="2024-01" db="EMBL/GenBank/DDBJ databases">
        <title>The complete chloroplast genome sequence of Lithospermum erythrorhizon: insights into the phylogenetic relationship among Boraginaceae species and the maternal lineages of purple gromwells.</title>
        <authorList>
            <person name="Okada T."/>
            <person name="Watanabe K."/>
        </authorList>
    </citation>
    <scope>NUCLEOTIDE SEQUENCE [LARGE SCALE GENOMIC DNA]</scope>
</reference>
<feature type="region of interest" description="Disordered" evidence="6">
    <location>
        <begin position="2125"/>
        <end position="2157"/>
    </location>
</feature>
<dbReference type="Pfam" id="PF09497">
    <property type="entry name" value="Med12"/>
    <property type="match status" value="1"/>
</dbReference>
<sequence length="2226" mass="249073">MQRYHAHSCNSAGNNSIGGPSVRDTTRVDHSSTPPSFSSNSRRSSQLVPYKIKCDKELLNSRLGPPDYHPPAPNCPEETFTREYIQSGYRETVEGLEEAREISLSHIQTFTKSLLLKSREEVKRYHRAINESRAKKRKAGQVYGVPLSGTLLSKPAIFPEQRPYGEDFRKKWIEGLSQPHKRLRSLADQVPHGYRKRSLFEVLIRNNVPLLRATWFIKVTYLNQVRPGSSSISSGLPDKTQFSRSEQWTKDLIEYLQNLLDEFASRNYTHSTVHISDRSSQMIYSGSMQHRGESASTSVHGDEPSLHFKWWYVVRILQWHHTEGLLIPSLVIDWVLNQLLEKGLLGVLQLLLPIIYGVIETIVLSQSYVRTLVGVAVRFIREPSPGGSDLVDNSRRAYTFSSLVEMLHYLILAVPDTFVALDCLHLPSSIATPGVDDGNCISKVGESSANNGSLFVAHVLKDKRIESVTEGVSVDRLVSSINKCCDNLARATRPGNLGKNMAKTVQELDKTLTHGDVRMAYKYLFDNLCDMADERWITEVSSCLRSSLKYISTVPLSLISSVFFVCEWATCDYRDFRTAPPDSLKFSGKKDLSVIYIAVRLLKLKMRDMQSSSSRRDESIAKKDSDPQNMFSGKFSVAKGLDNQNTQRVEAKIMKHSEVFESPGPIHDIIVCWIDQHEVENGEGFKCLQLLIAELIRAGIFYPQVYVKQLIVSGVIDVTGDSVDEVRWKRHYKILKEFPGPYVRDALEEARIAQPQAVLEAITTYSNERRIVLNKHHKNCENSFVTRSSHRQKHHYTLAVDGVSPSIDEQKHVASGVSVPTRTAKRSVELEDLKASISLLLRLPCSSLKDSLVDEPQVIAKKVTCLSSSKMDTSEETHDCEECRKVKRRKLSEERCSSNPSDEDGLWWIRKGPKSLESFRADPPPKPVKQTSRGRQKVVRKTQSLAQLAAARIEGSQSASTSHVCDIKACCPHHRSEGEGDLLKSVGRTRTAHSGDVVSIGKVLKKLRLAEKRTMVVWLIARVKKLFEEAEKVSTVPNSNHYGRPSPAVDDPNSVQWKVREDDLSAILYLMDISSELVISVNFLLWLLPKVLSNSVSTIHAGKNVLMFPRNVGNQPCEIGEGFLLSCIRRYENIIVSMDLIPETLSALMGRAVPTMVPNGRVSVSPSLMYARHLLKKYGNVTSVVEWEKRFKLSCDKRLVSELESGKLLNDEYGFSLGVPAGVEDLDNFFRQKISGVRVSRVGLSMRDIVQRHVDEAFQLYYGKERKSFGPNSIRSPNIEKIDDCYQMAEQIVMRLTECMKQTGGAAQEGDPNLVASAISAIVGSVGQVIAKVPEFNSLNNHIKVSSTSTSLNFSRHMLRVHLMCLCLLKEALGERQSRVFEVALASESSSILAQLFAPGKVPRSQFQLSSESLDSNIKVTAAISALVIGAILHGIINLERMVTLFRLKDGLDFVQFVRNLKSNSNGNARTIGPSKVDNMVEVSVHWFRLLVGNCRTIADGLIVDLLGEPAVVALSRIQRTLPLGLVFPPAYYISSFVLWRPFIINNGIGTRDDIIQLYKSLELAVGDAMKHLPFREVCLRDTHGLHNLMSLDTLDSQFAAMLEGNGLDIHLKATAFLPLRARLFLNALVDCRLPQSALKQDEGNRMASQGELKFHHAGKDPKLLQKIVHVLDTLQPAKFHWQWVELRLLLNEQAVAEKLEADTSLVEAIRFASPNPDKIAASENESNFIEILLTRLLVRPDAATLFSEVVHLFGRSLEDSMLMQVKWFLGGNDVLFGRKSVRQRLKNIAEIKGLSTKCRYWKPWGWCHSISEPMIRKGTKRKLEVSSVEEGEVVEDGLEAKQLLRGSIQIEDLEGCVITQQLTERALIELVLPCVDKCSDDSRITFASDMIKQMSNIEQQISSVMRGASKNTGTGNLVTEGTTTKGNVRKGVRGGNAGVTRRPTVPAETVPPSPAALRASMSLRMQFLLRLLPIIYVNREPVGRNIRHMLASVVLRLLGSRVVHEDACYSYKPSWNSIKQEEPLYAAFLILSRERLFDSLLLVLHGLLSSSQPSWLKLNFRSKESTDCSKEFYMFDREMVESLQNDLDHMHLPEPVRWRIQTAMPILSPSVRWLLSCQPPSVSPAALQPSNPSSVRQRGSTNQHQKTQSVSAGKPKPLLVQQELDLEVDPWALLEEGAGSGPSSSVSSAAGGSEHANIRASNWLKGAVRVRRTDLTYIGSVDEDS</sequence>
<feature type="compositionally biased region" description="Low complexity" evidence="6">
    <location>
        <begin position="31"/>
        <end position="44"/>
    </location>
</feature>
<feature type="region of interest" description="Disordered" evidence="6">
    <location>
        <begin position="1"/>
        <end position="44"/>
    </location>
</feature>
<dbReference type="Proteomes" id="UP001454036">
    <property type="component" value="Unassembled WGS sequence"/>
</dbReference>
<dbReference type="GO" id="GO:0006357">
    <property type="term" value="P:regulation of transcription by RNA polymerase II"/>
    <property type="evidence" value="ECO:0007669"/>
    <property type="project" value="InterPro"/>
</dbReference>
<feature type="compositionally biased region" description="Polar residues" evidence="6">
    <location>
        <begin position="2129"/>
        <end position="2152"/>
    </location>
</feature>